<feature type="coiled-coil region" evidence="2">
    <location>
        <begin position="783"/>
        <end position="831"/>
    </location>
</feature>
<dbReference type="InterPro" id="IPR049270">
    <property type="entry name" value="CFAP58_CC"/>
</dbReference>
<evidence type="ECO:0000313" key="6">
    <source>
        <dbReference type="Proteomes" id="UP000030762"/>
    </source>
</evidence>
<evidence type="ECO:0000256" key="1">
    <source>
        <dbReference type="ARBA" id="ARBA00023054"/>
    </source>
</evidence>
<reference evidence="5 6" key="1">
    <citation type="submission" date="2012-04" db="EMBL/GenBank/DDBJ databases">
        <title>The Genome Sequence of Saprolegnia declina VS20.</title>
        <authorList>
            <consortium name="The Broad Institute Genome Sequencing Platform"/>
            <person name="Russ C."/>
            <person name="Nusbaum C."/>
            <person name="Tyler B."/>
            <person name="van West P."/>
            <person name="Dieguez-Uribeondo J."/>
            <person name="de Bruijn I."/>
            <person name="Tripathy S."/>
            <person name="Jiang R."/>
            <person name="Young S.K."/>
            <person name="Zeng Q."/>
            <person name="Gargeya S."/>
            <person name="Fitzgerald M."/>
            <person name="Haas B."/>
            <person name="Abouelleil A."/>
            <person name="Alvarado L."/>
            <person name="Arachchi H.M."/>
            <person name="Berlin A."/>
            <person name="Chapman S.B."/>
            <person name="Goldberg J."/>
            <person name="Griggs A."/>
            <person name="Gujja S."/>
            <person name="Hansen M."/>
            <person name="Howarth C."/>
            <person name="Imamovic A."/>
            <person name="Larimer J."/>
            <person name="McCowen C."/>
            <person name="Montmayeur A."/>
            <person name="Murphy C."/>
            <person name="Neiman D."/>
            <person name="Pearson M."/>
            <person name="Priest M."/>
            <person name="Roberts A."/>
            <person name="Saif S."/>
            <person name="Shea T."/>
            <person name="Sisk P."/>
            <person name="Sykes S."/>
            <person name="Wortman J."/>
            <person name="Nusbaum C."/>
            <person name="Birren B."/>
        </authorList>
    </citation>
    <scope>NUCLEOTIDE SEQUENCE [LARGE SCALE GENOMIC DNA]</scope>
    <source>
        <strain evidence="5 6">VS20</strain>
    </source>
</reference>
<protein>
    <recommendedName>
        <fullName evidence="4">Cilia- and flagella-associated protein 58 central coiled coil domain-containing protein</fullName>
    </recommendedName>
</protein>
<dbReference type="OrthoDB" id="264785at2759"/>
<evidence type="ECO:0000259" key="4">
    <source>
        <dbReference type="Pfam" id="PF21771"/>
    </source>
</evidence>
<dbReference type="GeneID" id="19952574"/>
<keyword evidence="6" id="KW-1185">Reference proteome</keyword>
<dbReference type="Proteomes" id="UP000030762">
    <property type="component" value="Unassembled WGS sequence"/>
</dbReference>
<dbReference type="Pfam" id="PF21771">
    <property type="entry name" value="CFAP58_CC"/>
    <property type="match status" value="1"/>
</dbReference>
<dbReference type="PANTHER" id="PTHR32083:SF0">
    <property type="entry name" value="CILIA AND FLAGELLA-ASSOCIATED PROTEIN 58"/>
    <property type="match status" value="1"/>
</dbReference>
<gene>
    <name evidence="5" type="ORF">SDRG_11847</name>
</gene>
<evidence type="ECO:0000256" key="2">
    <source>
        <dbReference type="SAM" id="Coils"/>
    </source>
</evidence>
<dbReference type="AlphaFoldDB" id="T0QAJ9"/>
<name>T0QAJ9_SAPDV</name>
<dbReference type="VEuPathDB" id="FungiDB:SDRG_11847"/>
<sequence>MADAGATTSSLLPGQDPVVTEAALRYSQEIQALVPTLPDEMGLFRQEVEKMLNALTKSQESEQRLVRRTREIVHEIGTNQDKYARDKEEELEAYNYKKKVQVEIEVMWGQVANSHKIETEKQAKLNELRTSIAMLEEELKNGSGWSEAQEEAMAKLKRQRADGAREVDTKTTELQQVRMQVNALHALVTEAEEEQFRLDEAVARANQDVAERKSSAEKETRRKLVLEKQLKALKSEAELLNAEHKSKVDQVKAGEAVLKQKETQLRESKARMEKYLKQYDVLYRTTHQFTEAMETQWQKNQEILTMNNHMETEVATKEDAIAKLVAECTKIEALVELTKEKIADVNAAKAKVDTKRDACKLTLNELENVTMEVERKQGEAVRKTLDDLIRQRELVNKMLVRAADTSQGTQDLIKIQENTMKNLENEISGYRQSVKKQRDMIQQLVTDRDRYDKEAEAANKKYRTALEEAKLQDLQVVSLQDKINEGEARLKQQQNLYEAVRSDRNLYSKSLIESQEEIADMKRKFKIMNHQIEQLKEEITTKDHSLVKEHFDHHKVDKDKETLKAELTRIKKQIQSSEQIITNQEQEISKLASIIQEADDERQRQLKEYNAVINDRDNLRAQLILRNEELKSLYEKIKIQKSTLNIGQVQYAERVKEVRALETRVLDLMAEHKKTEEQISCTGDLKSELLRLERDLLQERTKIKALSEELDHPMNVHRWRKLEGSDPKRFDMIRKIQVLQKKLIKKSEEACMKDLLIVEKEKLYVELKNVLARQPGPEVAEQLLVYQDNLKKKQAQMKNMENELEMYKAQVREYKHDLQRIDKEMLKLKETWLHKVRAEVNELPVGPEMDDVEPPEQSNNQGTERPAPPAVPSPLDESMFALGK</sequence>
<proteinExistence type="predicted"/>
<organism evidence="5 6">
    <name type="scientific">Saprolegnia diclina (strain VS20)</name>
    <dbReference type="NCBI Taxonomy" id="1156394"/>
    <lineage>
        <taxon>Eukaryota</taxon>
        <taxon>Sar</taxon>
        <taxon>Stramenopiles</taxon>
        <taxon>Oomycota</taxon>
        <taxon>Saprolegniomycetes</taxon>
        <taxon>Saprolegniales</taxon>
        <taxon>Saprolegniaceae</taxon>
        <taxon>Saprolegnia</taxon>
    </lineage>
</organism>
<feature type="domain" description="Cilia- and flagella-associated protein 58 central coiled coil" evidence="4">
    <location>
        <begin position="373"/>
        <end position="669"/>
    </location>
</feature>
<accession>T0QAJ9</accession>
<evidence type="ECO:0000256" key="3">
    <source>
        <dbReference type="SAM" id="MobiDB-lite"/>
    </source>
</evidence>
<feature type="coiled-coil region" evidence="2">
    <location>
        <begin position="174"/>
        <end position="278"/>
    </location>
</feature>
<dbReference type="eggNOG" id="ENOG502QPV7">
    <property type="taxonomic scope" value="Eukaryota"/>
</dbReference>
<feature type="region of interest" description="Disordered" evidence="3">
    <location>
        <begin position="843"/>
        <end position="884"/>
    </location>
</feature>
<dbReference type="PANTHER" id="PTHR32083">
    <property type="entry name" value="CILIA AND FLAGELLA-ASSOCIATED PROTEIN 58-RELATED"/>
    <property type="match status" value="1"/>
</dbReference>
<dbReference type="OMA" id="GTMQYNQ"/>
<dbReference type="InParanoid" id="T0QAJ9"/>
<dbReference type="STRING" id="1156394.T0QAJ9"/>
<dbReference type="GO" id="GO:0005856">
    <property type="term" value="C:cytoskeleton"/>
    <property type="evidence" value="ECO:0007669"/>
    <property type="project" value="TreeGrafter"/>
</dbReference>
<dbReference type="EMBL" id="JH767175">
    <property type="protein sequence ID" value="EQC30530.1"/>
    <property type="molecule type" value="Genomic_DNA"/>
</dbReference>
<feature type="coiled-coil region" evidence="2">
    <location>
        <begin position="406"/>
        <end position="709"/>
    </location>
</feature>
<dbReference type="RefSeq" id="XP_008616123.1">
    <property type="nucleotide sequence ID" value="XM_008617901.1"/>
</dbReference>
<evidence type="ECO:0000313" key="5">
    <source>
        <dbReference type="EMBL" id="EQC30530.1"/>
    </source>
</evidence>
<keyword evidence="1 2" id="KW-0175">Coiled coil</keyword>